<feature type="domain" description="Protein-glutamine gamma-glutamyltransferase-like C-terminal" evidence="3">
    <location>
        <begin position="160"/>
        <end position="228"/>
    </location>
</feature>
<keyword evidence="2" id="KW-0472">Membrane</keyword>
<keyword evidence="2" id="KW-1133">Transmembrane helix</keyword>
<dbReference type="Proteomes" id="UP000252770">
    <property type="component" value="Unassembled WGS sequence"/>
</dbReference>
<feature type="region of interest" description="Disordered" evidence="1">
    <location>
        <begin position="234"/>
        <end position="265"/>
    </location>
</feature>
<sequence length="265" mass="27100">MAAGQHTRGRSDGGPVLLALALGCAGLLLLLLALAARTAPSSPLTEVPSFGYPSAPAAPPGEGYGAPRQEPSVLPEPAPPPAWAAPLAEALVLLVVVVAVLVAAAVVVLVVRGVRARQRPVGIEDDVATVVDVAEVREHLARSQTEIDVDGDVNRAVVRCWQGLERLAAAVGAPRAAHQTAREYTVAVLAAAALPEGPVHRLADVYEDALFSGTRLPESARRTALAALTTLREATEQQDAGPAPSAWTAPADLPAGGPGDRGAGR</sequence>
<evidence type="ECO:0000313" key="4">
    <source>
        <dbReference type="EMBL" id="RCK69618.1"/>
    </source>
</evidence>
<gene>
    <name evidence="4" type="ORF">DT076_09150</name>
</gene>
<dbReference type="InterPro" id="IPR025403">
    <property type="entry name" value="TgpA-like_C"/>
</dbReference>
<dbReference type="EMBL" id="QOUI01000005">
    <property type="protein sequence ID" value="RCK69618.1"/>
    <property type="molecule type" value="Genomic_DNA"/>
</dbReference>
<protein>
    <submittedName>
        <fullName evidence="4">DUF4129 domain-containing protein</fullName>
    </submittedName>
</protein>
<evidence type="ECO:0000256" key="2">
    <source>
        <dbReference type="SAM" id="Phobius"/>
    </source>
</evidence>
<accession>A0A367YUW4</accession>
<feature type="region of interest" description="Disordered" evidence="1">
    <location>
        <begin position="56"/>
        <end position="77"/>
    </location>
</feature>
<evidence type="ECO:0000313" key="5">
    <source>
        <dbReference type="Proteomes" id="UP000252770"/>
    </source>
</evidence>
<dbReference type="AlphaFoldDB" id="A0A367YUW4"/>
<comment type="caution">
    <text evidence="4">The sequence shown here is derived from an EMBL/GenBank/DDBJ whole genome shotgun (WGS) entry which is preliminary data.</text>
</comment>
<reference evidence="4 5" key="1">
    <citation type="submission" date="2018-07" db="EMBL/GenBank/DDBJ databases">
        <title>Desertimonas flava gen. nov. sp. nov.</title>
        <authorList>
            <person name="Liu S."/>
        </authorList>
    </citation>
    <scope>NUCLEOTIDE SEQUENCE [LARGE SCALE GENOMIC DNA]</scope>
    <source>
        <strain evidence="4 5">16Sb5-5</strain>
    </source>
</reference>
<proteinExistence type="predicted"/>
<evidence type="ECO:0000259" key="3">
    <source>
        <dbReference type="Pfam" id="PF13559"/>
    </source>
</evidence>
<keyword evidence="2" id="KW-0812">Transmembrane</keyword>
<keyword evidence="5" id="KW-1185">Reference proteome</keyword>
<organism evidence="4 5">
    <name type="scientific">Desertihabitans brevis</name>
    <dbReference type="NCBI Taxonomy" id="2268447"/>
    <lineage>
        <taxon>Bacteria</taxon>
        <taxon>Bacillati</taxon>
        <taxon>Actinomycetota</taxon>
        <taxon>Actinomycetes</taxon>
        <taxon>Propionibacteriales</taxon>
        <taxon>Propionibacteriaceae</taxon>
        <taxon>Desertihabitans</taxon>
    </lineage>
</organism>
<evidence type="ECO:0000256" key="1">
    <source>
        <dbReference type="SAM" id="MobiDB-lite"/>
    </source>
</evidence>
<feature type="transmembrane region" description="Helical" evidence="2">
    <location>
        <begin position="90"/>
        <end position="111"/>
    </location>
</feature>
<feature type="compositionally biased region" description="Gly residues" evidence="1">
    <location>
        <begin position="256"/>
        <end position="265"/>
    </location>
</feature>
<dbReference type="Pfam" id="PF13559">
    <property type="entry name" value="DUF4129"/>
    <property type="match status" value="1"/>
</dbReference>
<name>A0A367YUW4_9ACTN</name>